<dbReference type="InterPro" id="IPR000873">
    <property type="entry name" value="AMP-dep_synth/lig_dom"/>
</dbReference>
<evidence type="ECO:0000256" key="5">
    <source>
        <dbReference type="ARBA" id="ARBA00067668"/>
    </source>
</evidence>
<dbReference type="PROSITE" id="PS00455">
    <property type="entry name" value="AMP_BINDING"/>
    <property type="match status" value="1"/>
</dbReference>
<name>A0A7Y0HFB4_9PROT</name>
<accession>A0A7Y0HFB4</accession>
<feature type="domain" description="AMP-dependent synthetase/ligase" evidence="6">
    <location>
        <begin position="60"/>
        <end position="450"/>
    </location>
</feature>
<feature type="domain" description="AMP-binding enzyme C-terminal" evidence="7">
    <location>
        <begin position="501"/>
        <end position="576"/>
    </location>
</feature>
<dbReference type="GO" id="GO:0031956">
    <property type="term" value="F:medium-chain fatty acid-CoA ligase activity"/>
    <property type="evidence" value="ECO:0007669"/>
    <property type="project" value="TreeGrafter"/>
</dbReference>
<comment type="caution">
    <text evidence="8">The sequence shown here is derived from an EMBL/GenBank/DDBJ whole genome shotgun (WGS) entry which is preliminary data.</text>
</comment>
<dbReference type="SUPFAM" id="SSF56801">
    <property type="entry name" value="Acetyl-CoA synthetase-like"/>
    <property type="match status" value="1"/>
</dbReference>
<dbReference type="FunFam" id="3.40.50.12780:FF:000003">
    <property type="entry name" value="Long-chain-fatty-acid--CoA ligase FadD"/>
    <property type="match status" value="1"/>
</dbReference>
<dbReference type="NCBIfam" id="NF009233">
    <property type="entry name" value="PRK12583.1"/>
    <property type="match status" value="1"/>
</dbReference>
<dbReference type="PANTHER" id="PTHR43201">
    <property type="entry name" value="ACYL-COA SYNTHETASE"/>
    <property type="match status" value="1"/>
</dbReference>
<protein>
    <recommendedName>
        <fullName evidence="5">3-methylmercaptopropionyl-CoA ligase</fullName>
        <ecNumber evidence="4">6.2.1.44</ecNumber>
    </recommendedName>
</protein>
<keyword evidence="9" id="KW-1185">Reference proteome</keyword>
<sequence>MSILSESLAEGLSASLLRKEVGRAPVAAVRLVDLAPRDGKSYVAGDRTVPLRRATVPQIFAETVARFGPRDAAIFPESGVRYTYYDLDREVDALASGLLALGIMPGDRVGIWSPNRPEWLITQFATARIGAVLVTINPAYRLSEVEYALNKVGCKALITAESFKSSDYIGMIRELAPELADCRAGALASEKLPHLHIVIRMGDEKTPGMLSFKDVGRLGGAAQQMRLNAITASLDPDDPINIQFTSGTTGAPKGATLTHYNIVNNARFTVATMGFSEADRLCIPVPLYHCFGMVLGTLGCVSAGAAMVFPGAGFEPGATLAAVGAEQCTALYGVPTMFTAMLDRPDFDTFDTSSLRTGIMAGAPCPIEVMRRVVRDMNMAQVTIGYGMTETSPISFQSGVDDALEDRVATVGRVHPHVEVKIVDGEGRTVPVGEQGELCTRGYSVMQGYWADDGQTHAAIDRAGWMHTGDLATLDKRGYCRIVGRVKDMIIRGGENIYPREIEEFLHRHPDVSEVQVFGVPDDTYGEEVCAWIVPQAGATLTEAAVLAYCKGQIAHYKVPRFIRFKEALPMTVTGKAQKFAMRDAMIEELKGKTAH</sequence>
<dbReference type="GO" id="GO:0006631">
    <property type="term" value="P:fatty acid metabolic process"/>
    <property type="evidence" value="ECO:0007669"/>
    <property type="project" value="TreeGrafter"/>
</dbReference>
<evidence type="ECO:0000256" key="3">
    <source>
        <dbReference type="ARBA" id="ARBA00051915"/>
    </source>
</evidence>
<dbReference type="RefSeq" id="WP_169623367.1">
    <property type="nucleotide sequence ID" value="NZ_JABBNT010000001.1"/>
</dbReference>
<evidence type="ECO:0000313" key="8">
    <source>
        <dbReference type="EMBL" id="NMM43059.1"/>
    </source>
</evidence>
<evidence type="ECO:0000256" key="1">
    <source>
        <dbReference type="ARBA" id="ARBA00006432"/>
    </source>
</evidence>
<dbReference type="CDD" id="cd05917">
    <property type="entry name" value="FACL_like_2"/>
    <property type="match status" value="1"/>
</dbReference>
<dbReference type="Pfam" id="PF00501">
    <property type="entry name" value="AMP-binding"/>
    <property type="match status" value="1"/>
</dbReference>
<dbReference type="Gene3D" id="3.40.50.12780">
    <property type="entry name" value="N-terminal domain of ligase-like"/>
    <property type="match status" value="1"/>
</dbReference>
<keyword evidence="2" id="KW-0436">Ligase</keyword>
<dbReference type="InterPro" id="IPR042099">
    <property type="entry name" value="ANL_N_sf"/>
</dbReference>
<comment type="catalytic activity">
    <reaction evidence="3">
        <text>3-(methylsulfanyl)propanoate + ATP + CoA = 3-(methylsulfanyl)propanoyl-CoA + AMP + diphosphate</text>
        <dbReference type="Rhea" id="RHEA:43052"/>
        <dbReference type="ChEBI" id="CHEBI:30616"/>
        <dbReference type="ChEBI" id="CHEBI:33019"/>
        <dbReference type="ChEBI" id="CHEBI:49016"/>
        <dbReference type="ChEBI" id="CHEBI:57287"/>
        <dbReference type="ChEBI" id="CHEBI:82815"/>
        <dbReference type="ChEBI" id="CHEBI:456215"/>
        <dbReference type="EC" id="6.2.1.44"/>
    </reaction>
    <physiologicalReaction direction="left-to-right" evidence="3">
        <dbReference type="Rhea" id="RHEA:43053"/>
    </physiologicalReaction>
</comment>
<dbReference type="Gene3D" id="3.30.300.30">
    <property type="match status" value="1"/>
</dbReference>
<gene>
    <name evidence="8" type="ORF">HH303_01120</name>
</gene>
<reference evidence="8 9" key="1">
    <citation type="submission" date="2020-04" db="EMBL/GenBank/DDBJ databases">
        <title>Rhodospirillaceae bacterium KN72 isolated from deep sea.</title>
        <authorList>
            <person name="Zhang D.-C."/>
        </authorList>
    </citation>
    <scope>NUCLEOTIDE SEQUENCE [LARGE SCALE GENOMIC DNA]</scope>
    <source>
        <strain evidence="8 9">KN72</strain>
    </source>
</reference>
<dbReference type="FunFam" id="3.30.300.30:FF:000008">
    <property type="entry name" value="2,3-dihydroxybenzoate-AMP ligase"/>
    <property type="match status" value="1"/>
</dbReference>
<dbReference type="Proteomes" id="UP000539372">
    <property type="component" value="Unassembled WGS sequence"/>
</dbReference>
<organism evidence="8 9">
    <name type="scientific">Pacificispira spongiicola</name>
    <dbReference type="NCBI Taxonomy" id="2729598"/>
    <lineage>
        <taxon>Bacteria</taxon>
        <taxon>Pseudomonadati</taxon>
        <taxon>Pseudomonadota</taxon>
        <taxon>Alphaproteobacteria</taxon>
        <taxon>Rhodospirillales</taxon>
        <taxon>Rhodospirillaceae</taxon>
        <taxon>Pacificispira</taxon>
    </lineage>
</organism>
<dbReference type="AlphaFoldDB" id="A0A7Y0HFB4"/>
<dbReference type="PANTHER" id="PTHR43201:SF5">
    <property type="entry name" value="MEDIUM-CHAIN ACYL-COA LIGASE ACSF2, MITOCHONDRIAL"/>
    <property type="match status" value="1"/>
</dbReference>
<evidence type="ECO:0000256" key="4">
    <source>
        <dbReference type="ARBA" id="ARBA00066616"/>
    </source>
</evidence>
<evidence type="ECO:0000259" key="7">
    <source>
        <dbReference type="Pfam" id="PF13193"/>
    </source>
</evidence>
<dbReference type="InterPro" id="IPR020845">
    <property type="entry name" value="AMP-binding_CS"/>
</dbReference>
<evidence type="ECO:0000256" key="2">
    <source>
        <dbReference type="ARBA" id="ARBA00022598"/>
    </source>
</evidence>
<dbReference type="Pfam" id="PF13193">
    <property type="entry name" value="AMP-binding_C"/>
    <property type="match status" value="1"/>
</dbReference>
<dbReference type="EC" id="6.2.1.44" evidence="4"/>
<evidence type="ECO:0000313" key="9">
    <source>
        <dbReference type="Proteomes" id="UP000539372"/>
    </source>
</evidence>
<proteinExistence type="inferred from homology"/>
<dbReference type="InterPro" id="IPR025110">
    <property type="entry name" value="AMP-bd_C"/>
</dbReference>
<dbReference type="InterPro" id="IPR045851">
    <property type="entry name" value="AMP-bd_C_sf"/>
</dbReference>
<comment type="similarity">
    <text evidence="1">Belongs to the ATP-dependent AMP-binding enzyme family.</text>
</comment>
<evidence type="ECO:0000259" key="6">
    <source>
        <dbReference type="Pfam" id="PF00501"/>
    </source>
</evidence>
<dbReference type="EMBL" id="JABBNT010000001">
    <property type="protein sequence ID" value="NMM43059.1"/>
    <property type="molecule type" value="Genomic_DNA"/>
</dbReference>